<protein>
    <submittedName>
        <fullName evidence="3">Uncharacterized protein</fullName>
    </submittedName>
</protein>
<sequence length="199" mass="21309">MDLSAANMKPERDGDTPSLSRTKRKHEEAASTKDGLCRSDRSTPQAAHGCSAADRGLGAPPGFHPKPPHSPVADTNDGDSAGWQAAKKALERITTPWRERAFAAAKPSDVVSSSYSAMLQAANYASFSLDYTLELKEKLAARDAEVAALQEQLESAKADLTAAKLAAEAEVERARTTAVQQFLSSNEYKRRLAEHALAG</sequence>
<name>A0A8I6YCB3_HORVV</name>
<evidence type="ECO:0000313" key="3">
    <source>
        <dbReference type="EnsemblPlants" id="HORVU.MOREX.r3.7HG0657170.1"/>
    </source>
</evidence>
<organism evidence="3 4">
    <name type="scientific">Hordeum vulgare subsp. vulgare</name>
    <name type="common">Domesticated barley</name>
    <dbReference type="NCBI Taxonomy" id="112509"/>
    <lineage>
        <taxon>Eukaryota</taxon>
        <taxon>Viridiplantae</taxon>
        <taxon>Streptophyta</taxon>
        <taxon>Embryophyta</taxon>
        <taxon>Tracheophyta</taxon>
        <taxon>Spermatophyta</taxon>
        <taxon>Magnoliopsida</taxon>
        <taxon>Liliopsida</taxon>
        <taxon>Poales</taxon>
        <taxon>Poaceae</taxon>
        <taxon>BOP clade</taxon>
        <taxon>Pooideae</taxon>
        <taxon>Triticodae</taxon>
        <taxon>Triticeae</taxon>
        <taxon>Hordeinae</taxon>
        <taxon>Hordeum</taxon>
    </lineage>
</organism>
<keyword evidence="1" id="KW-0175">Coiled coil</keyword>
<evidence type="ECO:0000313" key="4">
    <source>
        <dbReference type="Proteomes" id="UP000011116"/>
    </source>
</evidence>
<accession>A0A8I6YCB3</accession>
<evidence type="ECO:0000256" key="2">
    <source>
        <dbReference type="SAM" id="MobiDB-lite"/>
    </source>
</evidence>
<dbReference type="EnsemblPlants" id="HORVU.MOREX.r3.7HG0657170.1">
    <property type="protein sequence ID" value="HORVU.MOREX.r3.7HG0657170.1"/>
    <property type="gene ID" value="HORVU.MOREX.r3.7HG0657170"/>
</dbReference>
<evidence type="ECO:0000256" key="1">
    <source>
        <dbReference type="SAM" id="Coils"/>
    </source>
</evidence>
<reference evidence="3" key="2">
    <citation type="submission" date="2020-10" db="EMBL/GenBank/DDBJ databases">
        <authorList>
            <person name="Scholz U."/>
            <person name="Mascher M."/>
            <person name="Fiebig A."/>
        </authorList>
    </citation>
    <scope>NUCLEOTIDE SEQUENCE [LARGE SCALE GENOMIC DNA]</scope>
    <source>
        <strain evidence="3">cv. Morex</strain>
    </source>
</reference>
<keyword evidence="4" id="KW-1185">Reference proteome</keyword>
<feature type="compositionally biased region" description="Basic and acidic residues" evidence="2">
    <location>
        <begin position="25"/>
        <end position="41"/>
    </location>
</feature>
<feature type="region of interest" description="Disordered" evidence="2">
    <location>
        <begin position="1"/>
        <end position="81"/>
    </location>
</feature>
<dbReference type="Proteomes" id="UP000011116">
    <property type="component" value="Chromosome 7H"/>
</dbReference>
<reference evidence="3" key="3">
    <citation type="submission" date="2022-01" db="UniProtKB">
        <authorList>
            <consortium name="EnsemblPlants"/>
        </authorList>
    </citation>
    <scope>IDENTIFICATION</scope>
    <source>
        <strain evidence="3">subsp. vulgare</strain>
    </source>
</reference>
<feature type="coiled-coil region" evidence="1">
    <location>
        <begin position="139"/>
        <end position="177"/>
    </location>
</feature>
<dbReference type="AlphaFoldDB" id="A0A8I6YCB3"/>
<reference evidence="4" key="1">
    <citation type="journal article" date="2012" name="Nature">
        <title>A physical, genetic and functional sequence assembly of the barley genome.</title>
        <authorList>
            <consortium name="The International Barley Genome Sequencing Consortium"/>
            <person name="Mayer K.F."/>
            <person name="Waugh R."/>
            <person name="Brown J.W."/>
            <person name="Schulman A."/>
            <person name="Langridge P."/>
            <person name="Platzer M."/>
            <person name="Fincher G.B."/>
            <person name="Muehlbauer G.J."/>
            <person name="Sato K."/>
            <person name="Close T.J."/>
            <person name="Wise R.P."/>
            <person name="Stein N."/>
        </authorList>
    </citation>
    <scope>NUCLEOTIDE SEQUENCE [LARGE SCALE GENOMIC DNA]</scope>
    <source>
        <strain evidence="4">cv. Morex</strain>
    </source>
</reference>
<proteinExistence type="predicted"/>
<dbReference type="Gramene" id="HORVU.MOREX.r3.7HG0657170.1">
    <property type="protein sequence ID" value="HORVU.MOREX.r3.7HG0657170.1"/>
    <property type="gene ID" value="HORVU.MOREX.r3.7HG0657170"/>
</dbReference>